<dbReference type="Gene3D" id="3.40.50.150">
    <property type="entry name" value="Vaccinia Virus protein VP39"/>
    <property type="match status" value="1"/>
</dbReference>
<dbReference type="GO" id="GO:0032259">
    <property type="term" value="P:methylation"/>
    <property type="evidence" value="ECO:0007669"/>
    <property type="project" value="UniProtKB-KW"/>
</dbReference>
<feature type="domain" description="Methyltransferase type 11" evidence="1">
    <location>
        <begin position="122"/>
        <end position="191"/>
    </location>
</feature>
<keyword evidence="2" id="KW-0808">Transferase</keyword>
<proteinExistence type="predicted"/>
<dbReference type="SUPFAM" id="SSF53335">
    <property type="entry name" value="S-adenosyl-L-methionine-dependent methyltransferases"/>
    <property type="match status" value="1"/>
</dbReference>
<sequence>MFDNQSIYFFVHWIFQAFIYLLNEYNYCFFYNNNFSIYNIIHYYMTSNISIEQYSKDKNVWKLPVFGLASWVGGHMPVSNLSKGYHGVMKQWWDHYMKGTDVLLISENNNIKKEFQVLYPKYKFTTVDFYPELIHATSADCDIVADVCKRNVLPKNSYDLIINQATLEHLYNPFQAMENFFESLKVGGICVSHTHPPKMPYHSFPRDYFRFMKDWWYDLPKHFPNIELLELYMYNDFHVFTCYRRIK</sequence>
<dbReference type="InterPro" id="IPR013216">
    <property type="entry name" value="Methyltransf_11"/>
</dbReference>
<evidence type="ECO:0000313" key="2">
    <source>
        <dbReference type="EMBL" id="AUV58090.1"/>
    </source>
</evidence>
<protein>
    <submittedName>
        <fullName evidence="2">Methyltransferase type 11</fullName>
    </submittedName>
</protein>
<dbReference type="Pfam" id="PF08241">
    <property type="entry name" value="Methyltransf_11"/>
    <property type="match status" value="1"/>
</dbReference>
<dbReference type="EMBL" id="MG779306">
    <property type="protein sequence ID" value="AUV58090.1"/>
    <property type="molecule type" value="Genomic_DNA"/>
</dbReference>
<accession>A0A2K9V794</accession>
<reference evidence="2" key="1">
    <citation type="submission" date="2018-01" db="EMBL/GenBank/DDBJ databases">
        <title>Draft genome sequence of Bandra megavirus.</title>
        <authorList>
            <person name="Chatterjee A."/>
            <person name="Yadav R."/>
            <person name="Kondabagil K."/>
        </authorList>
    </citation>
    <scope>NUCLEOTIDE SEQUENCE</scope>
    <source>
        <strain evidence="2">KK-1</strain>
    </source>
</reference>
<dbReference type="InterPro" id="IPR029063">
    <property type="entry name" value="SAM-dependent_MTases_sf"/>
</dbReference>
<organism evidence="2">
    <name type="scientific">Bandra megavirus</name>
    <dbReference type="NCBI Taxonomy" id="2071566"/>
    <lineage>
        <taxon>Viruses</taxon>
        <taxon>Varidnaviria</taxon>
        <taxon>Bamfordvirae</taxon>
        <taxon>Nucleocytoviricota</taxon>
        <taxon>Megaviricetes</taxon>
        <taxon>Imitervirales</taxon>
        <taxon>Mimiviridae</taxon>
        <taxon>Megamimivirinae</taxon>
        <taxon>Megavirus</taxon>
    </lineage>
</organism>
<dbReference type="GO" id="GO:0008757">
    <property type="term" value="F:S-adenosylmethionine-dependent methyltransferase activity"/>
    <property type="evidence" value="ECO:0007669"/>
    <property type="project" value="InterPro"/>
</dbReference>
<evidence type="ECO:0000259" key="1">
    <source>
        <dbReference type="Pfam" id="PF08241"/>
    </source>
</evidence>
<keyword evidence="2" id="KW-0489">Methyltransferase</keyword>
<name>A0A2K9V794_9VIRU</name>